<reference evidence="1 2" key="1">
    <citation type="journal article" date="2019" name="J. Ind. Microbiol. Biotechnol.">
        <title>Paenibacillus amylolyticus 27C64 has a diverse set of carbohydrate-active enzymes and complete pectin deconstruction system.</title>
        <authorList>
            <person name="Keggi C."/>
            <person name="Doran-Peterson J."/>
        </authorList>
    </citation>
    <scope>NUCLEOTIDE SEQUENCE [LARGE SCALE GENOMIC DNA]</scope>
    <source>
        <strain evidence="1 2">27C64</strain>
    </source>
</reference>
<evidence type="ECO:0000313" key="1">
    <source>
        <dbReference type="EMBL" id="KAA8787099.1"/>
    </source>
</evidence>
<gene>
    <name evidence="1" type="ORF">EC604_25020</name>
</gene>
<accession>A0A5M9X004</accession>
<comment type="caution">
    <text evidence="1">The sequence shown here is derived from an EMBL/GenBank/DDBJ whole genome shotgun (WGS) entry which is preliminary data.</text>
</comment>
<evidence type="ECO:0000313" key="2">
    <source>
        <dbReference type="Proteomes" id="UP000323664"/>
    </source>
</evidence>
<proteinExistence type="predicted"/>
<dbReference type="AlphaFoldDB" id="A0A5M9X004"/>
<protein>
    <submittedName>
        <fullName evidence="1">Uncharacterized protein</fullName>
    </submittedName>
</protein>
<dbReference type="EMBL" id="RIAS01000018">
    <property type="protein sequence ID" value="KAA8787099.1"/>
    <property type="molecule type" value="Genomic_DNA"/>
</dbReference>
<dbReference type="Proteomes" id="UP000323664">
    <property type="component" value="Unassembled WGS sequence"/>
</dbReference>
<sequence>MSQTMTIRRIQIKFQSSVFTAVALRQKDINIKVREELGHLLLVDAKDCSEMFLLASLFQHAMCTHDIIYFAREDESSCDLLVFNGAITPINQKDIKHLKIAIKYTQPGTYTIPLIDSHDESIWMTWQH</sequence>
<organism evidence="1 2">
    <name type="scientific">Paenibacillus amylolyticus</name>
    <dbReference type="NCBI Taxonomy" id="1451"/>
    <lineage>
        <taxon>Bacteria</taxon>
        <taxon>Bacillati</taxon>
        <taxon>Bacillota</taxon>
        <taxon>Bacilli</taxon>
        <taxon>Bacillales</taxon>
        <taxon>Paenibacillaceae</taxon>
        <taxon>Paenibacillus</taxon>
    </lineage>
</organism>
<name>A0A5M9X004_PAEAM</name>